<organism evidence="2 3">
    <name type="scientific">Mucilaginibacter pedocola</name>
    <dbReference type="NCBI Taxonomy" id="1792845"/>
    <lineage>
        <taxon>Bacteria</taxon>
        <taxon>Pseudomonadati</taxon>
        <taxon>Bacteroidota</taxon>
        <taxon>Sphingobacteriia</taxon>
        <taxon>Sphingobacteriales</taxon>
        <taxon>Sphingobacteriaceae</taxon>
        <taxon>Mucilaginibacter</taxon>
    </lineage>
</organism>
<keyword evidence="1" id="KW-0812">Transmembrane</keyword>
<name>A0A1S9PAM4_9SPHI</name>
<feature type="transmembrane region" description="Helical" evidence="1">
    <location>
        <begin position="9"/>
        <end position="30"/>
    </location>
</feature>
<keyword evidence="3" id="KW-1185">Reference proteome</keyword>
<evidence type="ECO:0000313" key="3">
    <source>
        <dbReference type="Proteomes" id="UP000189739"/>
    </source>
</evidence>
<dbReference type="AlphaFoldDB" id="A0A1S9PAM4"/>
<reference evidence="2 3" key="1">
    <citation type="submission" date="2016-07" db="EMBL/GenBank/DDBJ databases">
        <title>Genomic analysis of zinc-resistant bacterium Mucilaginibacter pedocola TBZ30.</title>
        <authorList>
            <person name="Huang J."/>
            <person name="Tang J."/>
        </authorList>
    </citation>
    <scope>NUCLEOTIDE SEQUENCE [LARGE SCALE GENOMIC DNA]</scope>
    <source>
        <strain evidence="2 3">TBZ30</strain>
    </source>
</reference>
<accession>A0A1S9PAM4</accession>
<keyword evidence="1" id="KW-1133">Transmembrane helix</keyword>
<dbReference type="Proteomes" id="UP000189739">
    <property type="component" value="Unassembled WGS sequence"/>
</dbReference>
<gene>
    <name evidence="2" type="ORF">BC343_09935</name>
</gene>
<dbReference type="EMBL" id="MBTF01000034">
    <property type="protein sequence ID" value="OOQ57981.1"/>
    <property type="molecule type" value="Genomic_DNA"/>
</dbReference>
<keyword evidence="1" id="KW-0472">Membrane</keyword>
<evidence type="ECO:0000313" key="2">
    <source>
        <dbReference type="EMBL" id="OOQ57981.1"/>
    </source>
</evidence>
<comment type="caution">
    <text evidence="2">The sequence shown here is derived from an EMBL/GenBank/DDBJ whole genome shotgun (WGS) entry which is preliminary data.</text>
</comment>
<feature type="transmembrane region" description="Helical" evidence="1">
    <location>
        <begin position="42"/>
        <end position="62"/>
    </location>
</feature>
<proteinExistence type="predicted"/>
<sequence>MSPLKKKKLFLSLIALVSLKIVMLILYILFSYRVMINLTAFLWMFGFVVAVIMLAIGILFAHDALNCGRKRKDVRLG</sequence>
<evidence type="ECO:0000256" key="1">
    <source>
        <dbReference type="SAM" id="Phobius"/>
    </source>
</evidence>
<protein>
    <submittedName>
        <fullName evidence="2">Uncharacterized protein</fullName>
    </submittedName>
</protein>